<keyword evidence="8" id="KW-0411">Iron-sulfur</keyword>
<dbReference type="PROSITE" id="PS51296">
    <property type="entry name" value="RIESKE"/>
    <property type="match status" value="1"/>
</dbReference>
<reference evidence="11" key="2">
    <citation type="journal article" date="2018" name="ISME J.">
        <title>A dynamic microbial community with high functional redundancy inhabits the cold, oxic subseafloor aquifer.</title>
        <authorList>
            <person name="Tully B.J."/>
            <person name="Wheat C.G."/>
            <person name="Glazer B.T."/>
            <person name="Huber J.A."/>
        </authorList>
    </citation>
    <scope>NUCLEOTIDE SEQUENCE</scope>
    <source>
        <strain evidence="11">NORP83</strain>
    </source>
</reference>
<dbReference type="Gene3D" id="3.90.380.10">
    <property type="entry name" value="Naphthalene 1,2-dioxygenase Alpha Subunit, Chain A, domain 1"/>
    <property type="match status" value="1"/>
</dbReference>
<evidence type="ECO:0000256" key="7">
    <source>
        <dbReference type="ARBA" id="ARBA00023004"/>
    </source>
</evidence>
<evidence type="ECO:0000256" key="5">
    <source>
        <dbReference type="ARBA" id="ARBA00022964"/>
    </source>
</evidence>
<dbReference type="InterPro" id="IPR001663">
    <property type="entry name" value="Rng_hydr_dOase-A"/>
</dbReference>
<keyword evidence="4" id="KW-0058">Aromatic hydrocarbons catabolism</keyword>
<dbReference type="InterPro" id="IPR017941">
    <property type="entry name" value="Rieske_2Fe-2S"/>
</dbReference>
<evidence type="ECO:0000256" key="8">
    <source>
        <dbReference type="ARBA" id="ARBA00023014"/>
    </source>
</evidence>
<dbReference type="PANTHER" id="PTHR43756">
    <property type="entry name" value="CHOLINE MONOOXYGENASE, CHLOROPLASTIC"/>
    <property type="match status" value="1"/>
</dbReference>
<evidence type="ECO:0000256" key="1">
    <source>
        <dbReference type="ARBA" id="ARBA00008751"/>
    </source>
</evidence>
<dbReference type="PROSITE" id="PS00570">
    <property type="entry name" value="RING_HYDROXYL_ALPHA"/>
    <property type="match status" value="1"/>
</dbReference>
<keyword evidence="9" id="KW-0520">NAD</keyword>
<dbReference type="GO" id="GO:0005506">
    <property type="term" value="F:iron ion binding"/>
    <property type="evidence" value="ECO:0007669"/>
    <property type="project" value="InterPro"/>
</dbReference>
<evidence type="ECO:0000256" key="2">
    <source>
        <dbReference type="ARBA" id="ARBA00022714"/>
    </source>
</evidence>
<dbReference type="AlphaFoldDB" id="A0A2A4Z708"/>
<evidence type="ECO:0000256" key="3">
    <source>
        <dbReference type="ARBA" id="ARBA00022723"/>
    </source>
</evidence>
<dbReference type="InterPro" id="IPR036922">
    <property type="entry name" value="Rieske_2Fe-2S_sf"/>
</dbReference>
<dbReference type="SUPFAM" id="SSF55961">
    <property type="entry name" value="Bet v1-like"/>
    <property type="match status" value="1"/>
</dbReference>
<comment type="similarity">
    <text evidence="1">Belongs to the bacterial ring-hydroxylating dioxygenase alpha subunit family.</text>
</comment>
<organism evidence="11">
    <name type="scientific">OCS116 cluster bacterium</name>
    <dbReference type="NCBI Taxonomy" id="2030921"/>
    <lineage>
        <taxon>Bacteria</taxon>
        <taxon>Pseudomonadati</taxon>
        <taxon>Pseudomonadota</taxon>
        <taxon>Alphaproteobacteria</taxon>
        <taxon>OCS116 cluster</taxon>
    </lineage>
</organism>
<dbReference type="PRINTS" id="PR00090">
    <property type="entry name" value="RNGDIOXGNASE"/>
</dbReference>
<dbReference type="InterPro" id="IPR015881">
    <property type="entry name" value="ARHD_Rieske_2Fe_2S"/>
</dbReference>
<feature type="domain" description="Rieske" evidence="10">
    <location>
        <begin position="41"/>
        <end position="125"/>
    </location>
</feature>
<dbReference type="SUPFAM" id="SSF50022">
    <property type="entry name" value="ISP domain"/>
    <property type="match status" value="1"/>
</dbReference>
<dbReference type="GO" id="GO:0051213">
    <property type="term" value="F:dioxygenase activity"/>
    <property type="evidence" value="ECO:0007669"/>
    <property type="project" value="UniProtKB-KW"/>
</dbReference>
<evidence type="ECO:0000256" key="4">
    <source>
        <dbReference type="ARBA" id="ARBA00022797"/>
    </source>
</evidence>
<keyword evidence="5 11" id="KW-0223">Dioxygenase</keyword>
<dbReference type="PANTHER" id="PTHR43756:SF1">
    <property type="entry name" value="3-PHENYLPROPIONATE_CINNAMIC ACID DIOXYGENASE SUBUNIT ALPHA"/>
    <property type="match status" value="1"/>
</dbReference>
<comment type="caution">
    <text evidence="11">The sequence shown here is derived from an EMBL/GenBank/DDBJ whole genome shotgun (WGS) entry which is preliminary data.</text>
</comment>
<dbReference type="CDD" id="cd08881">
    <property type="entry name" value="RHO_alpha_C_NDO-like"/>
    <property type="match status" value="1"/>
</dbReference>
<name>A0A2A4Z708_9PROT</name>
<evidence type="ECO:0000256" key="9">
    <source>
        <dbReference type="ARBA" id="ARBA00023027"/>
    </source>
</evidence>
<dbReference type="GO" id="GO:0051537">
    <property type="term" value="F:2 iron, 2 sulfur cluster binding"/>
    <property type="evidence" value="ECO:0007669"/>
    <property type="project" value="UniProtKB-KW"/>
</dbReference>
<dbReference type="Pfam" id="PF00355">
    <property type="entry name" value="Rieske"/>
    <property type="match status" value="1"/>
</dbReference>
<evidence type="ECO:0000259" key="10">
    <source>
        <dbReference type="PROSITE" id="PS51296"/>
    </source>
</evidence>
<sequence>MDQVPKASEFIDWSSGKISRDIFVDKDVYKRELETLFTRAWLFVGHESQIPNPGDFFTSRMGEESVLLVRDKAEEIHVFLNSCRHRGMKICRYESGNTSLFTCPYHSWTYTTDGKIRGIPLYKALYDGTLDRQDWSLVEVAKICNYKGAIWATWDPEAPDFSTYLGDAKVHLDQALDCRDGRPGGSEVIGVQKWIFPANWKFAAENFLGDTYHNPSHRSVDLIGIGPSAMDGVKGRRDNELEAAEHVWVSFEAGHGVHSAVLPENSEYKEQFKNDPDIEEYFRNCFEERKRRGGDDSRLLPFVGTMFPNASYHGRQPRNICVWHPHSANETEAWRFFLVDADAPKKVKDFLRTYYMRYSGPAGMTEQDDMENWLYATNASMGVIARRHDFNYMQSMHTSERNPIVNGLEIKGDVNLQVTEHMALGFYRRWAQYLDGAGWDVLLGGDDERFQDSVDAG</sequence>
<dbReference type="Gene3D" id="2.102.10.10">
    <property type="entry name" value="Rieske [2Fe-2S] iron-sulphur domain"/>
    <property type="match status" value="1"/>
</dbReference>
<gene>
    <name evidence="11" type="ORF">COB13_05110</name>
</gene>
<protein>
    <submittedName>
        <fullName evidence="11">Aromatic ring-hydroxylating dioxygenase subunit alpha</fullName>
    </submittedName>
</protein>
<keyword evidence="3" id="KW-0479">Metal-binding</keyword>
<keyword evidence="2" id="KW-0001">2Fe-2S</keyword>
<dbReference type="Pfam" id="PF00848">
    <property type="entry name" value="Ring_hydroxyl_A"/>
    <property type="match status" value="1"/>
</dbReference>
<evidence type="ECO:0000256" key="6">
    <source>
        <dbReference type="ARBA" id="ARBA00023002"/>
    </source>
</evidence>
<proteinExistence type="inferred from homology"/>
<evidence type="ECO:0000313" key="11">
    <source>
        <dbReference type="EMBL" id="PCJ02570.1"/>
    </source>
</evidence>
<dbReference type="InterPro" id="IPR043266">
    <property type="entry name" value="RHO_NdoB-like_C"/>
</dbReference>
<reference key="1">
    <citation type="submission" date="2017-08" db="EMBL/GenBank/DDBJ databases">
        <title>A dynamic microbial community with high functional redundancy inhabits the cold, oxic subseafloor aquifer.</title>
        <authorList>
            <person name="Tully B.J."/>
            <person name="Wheat C.G."/>
            <person name="Glazer B.T."/>
            <person name="Huber J.A."/>
        </authorList>
    </citation>
    <scope>NUCLEOTIDE SEQUENCE [LARGE SCALE GENOMIC DNA]</scope>
</reference>
<keyword evidence="7" id="KW-0408">Iron</keyword>
<dbReference type="EMBL" id="NVUS01000004">
    <property type="protein sequence ID" value="PCJ02570.1"/>
    <property type="molecule type" value="Genomic_DNA"/>
</dbReference>
<keyword evidence="6" id="KW-0560">Oxidoreductase</keyword>
<dbReference type="InterPro" id="IPR015879">
    <property type="entry name" value="Ring_hydroxy_dOase_asu_C_dom"/>
</dbReference>
<accession>A0A2A4Z708</accession>